<dbReference type="AlphaFoldDB" id="A0A8K1FWF4"/>
<proteinExistence type="predicted"/>
<evidence type="ECO:0000256" key="1">
    <source>
        <dbReference type="ARBA" id="ARBA00022670"/>
    </source>
</evidence>
<dbReference type="SUPFAM" id="SSF50630">
    <property type="entry name" value="Acid proteases"/>
    <property type="match status" value="1"/>
</dbReference>
<comment type="caution">
    <text evidence="5">The sequence shown here is derived from an EMBL/GenBank/DDBJ whole genome shotgun (WGS) entry which is preliminary data.</text>
</comment>
<keyword evidence="3" id="KW-0378">Hydrolase</keyword>
<dbReference type="InterPro" id="IPR001995">
    <property type="entry name" value="Peptidase_A2_cat"/>
</dbReference>
<dbReference type="OrthoDB" id="9220839at2759"/>
<evidence type="ECO:0000313" key="6">
    <source>
        <dbReference type="Proteomes" id="UP000796761"/>
    </source>
</evidence>
<dbReference type="Proteomes" id="UP000796761">
    <property type="component" value="Unassembled WGS sequence"/>
</dbReference>
<dbReference type="GO" id="GO:0016032">
    <property type="term" value="P:viral process"/>
    <property type="evidence" value="ECO:0007669"/>
    <property type="project" value="InterPro"/>
</dbReference>
<dbReference type="InterPro" id="IPR008919">
    <property type="entry name" value="Retrov_capsid_N"/>
</dbReference>
<organism evidence="5 6">
    <name type="scientific">Zosterops borbonicus</name>
    <dbReference type="NCBI Taxonomy" id="364589"/>
    <lineage>
        <taxon>Eukaryota</taxon>
        <taxon>Metazoa</taxon>
        <taxon>Chordata</taxon>
        <taxon>Craniata</taxon>
        <taxon>Vertebrata</taxon>
        <taxon>Euteleostomi</taxon>
        <taxon>Archelosauria</taxon>
        <taxon>Archosauria</taxon>
        <taxon>Dinosauria</taxon>
        <taxon>Saurischia</taxon>
        <taxon>Theropoda</taxon>
        <taxon>Coelurosauria</taxon>
        <taxon>Aves</taxon>
        <taxon>Neognathae</taxon>
        <taxon>Neoaves</taxon>
        <taxon>Telluraves</taxon>
        <taxon>Australaves</taxon>
        <taxon>Passeriformes</taxon>
        <taxon>Sylvioidea</taxon>
        <taxon>Zosteropidae</taxon>
        <taxon>Zosterops</taxon>
    </lineage>
</organism>
<dbReference type="InterPro" id="IPR051592">
    <property type="entry name" value="HERV-K_Pro_peptidase_A2"/>
</dbReference>
<name>A0A8K1FWF4_9PASS</name>
<keyword evidence="1" id="KW-0645">Protease</keyword>
<dbReference type="PANTHER" id="PTHR19422:SF123">
    <property type="entry name" value="RT1 CLASS I, LOCUS CE15"/>
    <property type="match status" value="1"/>
</dbReference>
<dbReference type="InterPro" id="IPR001969">
    <property type="entry name" value="Aspartic_peptidase_AS"/>
</dbReference>
<dbReference type="Pfam" id="PF00077">
    <property type="entry name" value="RVP"/>
    <property type="match status" value="1"/>
</dbReference>
<evidence type="ECO:0000256" key="3">
    <source>
        <dbReference type="ARBA" id="ARBA00022801"/>
    </source>
</evidence>
<dbReference type="PANTHER" id="PTHR19422">
    <property type="entry name" value="GAG RETROVIRAL POLYPROTEIN"/>
    <property type="match status" value="1"/>
</dbReference>
<protein>
    <recommendedName>
        <fullName evidence="4">Peptidase A2 domain-containing protein</fullName>
    </recommendedName>
</protein>
<dbReference type="EMBL" id="SWJQ01001380">
    <property type="protein sequence ID" value="TRZ08349.1"/>
    <property type="molecule type" value="Genomic_DNA"/>
</dbReference>
<reference evidence="5" key="1">
    <citation type="submission" date="2019-04" db="EMBL/GenBank/DDBJ databases">
        <title>Genome assembly of Zosterops borbonicus 15179.</title>
        <authorList>
            <person name="Leroy T."/>
            <person name="Anselmetti Y."/>
            <person name="Tilak M.-K."/>
            <person name="Nabholz B."/>
        </authorList>
    </citation>
    <scope>NUCLEOTIDE SEQUENCE</scope>
    <source>
        <strain evidence="5">HGM_15179</strain>
        <tissue evidence="5">Muscle</tissue>
    </source>
</reference>
<dbReference type="InterPro" id="IPR018061">
    <property type="entry name" value="Retropepsins"/>
</dbReference>
<sequence>MKAKVEEMSDCDSARCLLEGGDGFSSPAGAAGTVISGEVKVPPSQASAPFPVESTGWGVAGADAFPGGYQAFPVIRGAIANTHQALSWKALMDLRDRPVEYDIFESKWTQLARRVVAQNTVLGQCDPRHVIGMDELLGTGNIADLNRQVALDPLVAENWLRGDGGFGSTGLPQVHWTIVMTKEHPEKVCTLSIPGATLPEIHLCGILDTGTDITIVSLVAWPLEWPLDPVQTSIVGSAGMAQCCVSQRPVMIMNPEGQTVMVWPHVTIEARANLWGRDLLAVWGVRIGMDF</sequence>
<dbReference type="Gene3D" id="2.40.70.10">
    <property type="entry name" value="Acid Proteases"/>
    <property type="match status" value="1"/>
</dbReference>
<dbReference type="Gene3D" id="1.10.375.10">
    <property type="entry name" value="Human Immunodeficiency Virus Type 1 Capsid Protein"/>
    <property type="match status" value="1"/>
</dbReference>
<evidence type="ECO:0000256" key="2">
    <source>
        <dbReference type="ARBA" id="ARBA00022750"/>
    </source>
</evidence>
<keyword evidence="2" id="KW-0064">Aspartyl protease</keyword>
<evidence type="ECO:0000259" key="4">
    <source>
        <dbReference type="PROSITE" id="PS50175"/>
    </source>
</evidence>
<accession>A0A8K1FWF4</accession>
<dbReference type="GO" id="GO:0006508">
    <property type="term" value="P:proteolysis"/>
    <property type="evidence" value="ECO:0007669"/>
    <property type="project" value="UniProtKB-KW"/>
</dbReference>
<dbReference type="PROSITE" id="PS00141">
    <property type="entry name" value="ASP_PROTEASE"/>
    <property type="match status" value="1"/>
</dbReference>
<dbReference type="Pfam" id="PF00607">
    <property type="entry name" value="Gag_p24"/>
    <property type="match status" value="1"/>
</dbReference>
<dbReference type="InterPro" id="IPR021109">
    <property type="entry name" value="Peptidase_aspartic_dom_sf"/>
</dbReference>
<dbReference type="PROSITE" id="PS50175">
    <property type="entry name" value="ASP_PROT_RETROV"/>
    <property type="match status" value="1"/>
</dbReference>
<keyword evidence="6" id="KW-1185">Reference proteome</keyword>
<evidence type="ECO:0000313" key="5">
    <source>
        <dbReference type="EMBL" id="TRZ08349.1"/>
    </source>
</evidence>
<dbReference type="GO" id="GO:0004190">
    <property type="term" value="F:aspartic-type endopeptidase activity"/>
    <property type="evidence" value="ECO:0007669"/>
    <property type="project" value="UniProtKB-KW"/>
</dbReference>
<feature type="domain" description="Peptidase A2" evidence="4">
    <location>
        <begin position="203"/>
        <end position="279"/>
    </location>
</feature>
<gene>
    <name evidence="5" type="ORF">HGM15179_018756</name>
</gene>